<dbReference type="EMBL" id="CP071868">
    <property type="protein sequence ID" value="QTE30872.1"/>
    <property type="molecule type" value="Genomic_DNA"/>
</dbReference>
<reference evidence="1" key="1">
    <citation type="submission" date="2021-03" db="EMBL/GenBank/DDBJ databases">
        <title>Pengzhenrongella sicca gen. nov., sp. nov., a new member of suborder Micrococcineae isolated from High-Arctic tundra soil.</title>
        <authorList>
            <person name="Peng F."/>
        </authorList>
    </citation>
    <scope>NUCLEOTIDE SEQUENCE</scope>
    <source>
        <strain evidence="1">LRZ-2</strain>
    </source>
</reference>
<evidence type="ECO:0000313" key="2">
    <source>
        <dbReference type="Proteomes" id="UP000663937"/>
    </source>
</evidence>
<keyword evidence="2" id="KW-1185">Reference proteome</keyword>
<organism evidence="1 2">
    <name type="scientific">Pengzhenrongella sicca</name>
    <dbReference type="NCBI Taxonomy" id="2819238"/>
    <lineage>
        <taxon>Bacteria</taxon>
        <taxon>Bacillati</taxon>
        <taxon>Actinomycetota</taxon>
        <taxon>Actinomycetes</taxon>
        <taxon>Micrococcales</taxon>
        <taxon>Pengzhenrongella</taxon>
    </lineage>
</organism>
<proteinExistence type="predicted"/>
<gene>
    <name evidence="1" type="ORF">J4E96_08070</name>
</gene>
<evidence type="ECO:0000313" key="1">
    <source>
        <dbReference type="EMBL" id="QTE30872.1"/>
    </source>
</evidence>
<sequence>MGLPLQAQSKPARIADDNAVVYEGTDGKTDVVVHALETGDESIIVEVGSLGAQWAFDAAGELVETWYEVTADSIVQVVRHDASGVQYPVVADPVWSGGLGVYGHFNRAETATWASYGVSGIGLAGGACAALGGLGGPIVAAVAGGSCGVVAATLIHSAGIAQTSSPKKCFYVSIVAPGPTGVWAGTYKDSRCK</sequence>
<dbReference type="KEGG" id="psic:J4E96_08070"/>
<name>A0A8A4ZFT6_9MICO</name>
<dbReference type="RefSeq" id="WP_227425247.1">
    <property type="nucleotide sequence ID" value="NZ_CP071868.1"/>
</dbReference>
<accession>A0A8A4ZFT6</accession>
<dbReference type="Proteomes" id="UP000663937">
    <property type="component" value="Chromosome"/>
</dbReference>
<protein>
    <submittedName>
        <fullName evidence="1">Uncharacterized protein</fullName>
    </submittedName>
</protein>
<dbReference type="AlphaFoldDB" id="A0A8A4ZFT6"/>